<dbReference type="SUPFAM" id="SSF52540">
    <property type="entry name" value="P-loop containing nucleoside triphosphate hydrolases"/>
    <property type="match status" value="1"/>
</dbReference>
<dbReference type="AlphaFoldDB" id="A0AAJ6LVZ9"/>
<evidence type="ECO:0000313" key="8">
    <source>
        <dbReference type="EMBL" id="WNC07923.1"/>
    </source>
</evidence>
<dbReference type="GO" id="GO:0005829">
    <property type="term" value="C:cytosol"/>
    <property type="evidence" value="ECO:0007669"/>
    <property type="project" value="TreeGrafter"/>
</dbReference>
<name>A0AAJ6LVZ9_9PSED</name>
<evidence type="ECO:0000256" key="4">
    <source>
        <dbReference type="ARBA" id="ARBA00022840"/>
    </source>
</evidence>
<keyword evidence="1 5" id="KW-0547">Nucleotide-binding</keyword>
<keyword evidence="2 5" id="KW-0378">Hydrolase</keyword>
<dbReference type="GO" id="GO:0000725">
    <property type="term" value="P:recombinational repair"/>
    <property type="evidence" value="ECO:0007669"/>
    <property type="project" value="TreeGrafter"/>
</dbReference>
<keyword evidence="4 5" id="KW-0067">ATP-binding</keyword>
<proteinExistence type="predicted"/>
<dbReference type="PANTHER" id="PTHR11070:SF63">
    <property type="entry name" value="DNA HELICASE IV"/>
    <property type="match status" value="1"/>
</dbReference>
<sequence length="794" mass="88420">MSSQPTDKDRQAQGLIARGWRWLRSQQRDAWFHTPLIESPAPEPSREPSPASTSKRPARAPKKPATLPAPQPLLFAPWQLELTPALKKTIKADVAARLPEHAQPSAAQWKMIFSTTPATCVVAGAGAGKSTSLVLRVLVLHHYLGFELDSLSVVTFTRESRRDFIKKLCEVFDKWEISYLFENLREVVRTYHSLVLPTVHALPGLSDVRAFENLGATGAGAEEANPFQLRLNDAQRQLMNECYRDLMTSDPAFASHIASLRKGAAQLRKLDPQDPDVQKRLKALSLASARDVELCDLIEDQWRNTNAWPIKGIKIDRQTIDIKGFTFHTHGYIAKLDTWVVLGFDADTDPQLTRPGAKIPAWGEWAVKRTLFQAFCDKPLIWLDNPTDAKKVLSALNSKALSGPGFEYQLPGELSPAPLLDCFVAAATFIENLGLQVVDAIDRMTWDADDPEAAFFAALRTYWPALEAHLQRQTPPIMLFNRMFALLGEGSDSRVGELPDEALRPMSHLLVDEFQDISAQIVGWLKASLAEILRRGSSLAGERAAQHSSLMCVGDDWQSIYGWRGSTPSYFMQFNRTFSAHKHTRILLIDNYRSHQVVIDAAEHVVASAPAISGKKAQARTTFAREPVPVTVLTRDLADLARRAAEHHAAGDSILVLYRRNSDRQALAEHIQGLLQLEQALPVEQRRLRQLTFHSAKGLQADAVFLLGDCQYASRSPYKNQVYALAGLATPGQVDGYDSAQHEEALRLAYVGITRAIHSCYWYVETATKPGARASERVDASLPCFSDLRVKPQR</sequence>
<dbReference type="EMBL" id="CP134081">
    <property type="protein sequence ID" value="WNC07923.1"/>
    <property type="molecule type" value="Genomic_DNA"/>
</dbReference>
<evidence type="ECO:0000256" key="1">
    <source>
        <dbReference type="ARBA" id="ARBA00022741"/>
    </source>
</evidence>
<dbReference type="PANTHER" id="PTHR11070">
    <property type="entry name" value="UVRD / RECB / PCRA DNA HELICASE FAMILY MEMBER"/>
    <property type="match status" value="1"/>
</dbReference>
<feature type="region of interest" description="Disordered" evidence="6">
    <location>
        <begin position="33"/>
        <end position="70"/>
    </location>
</feature>
<evidence type="ECO:0000256" key="6">
    <source>
        <dbReference type="SAM" id="MobiDB-lite"/>
    </source>
</evidence>
<dbReference type="GO" id="GO:0043138">
    <property type="term" value="F:3'-5' DNA helicase activity"/>
    <property type="evidence" value="ECO:0007669"/>
    <property type="project" value="UniProtKB-EC"/>
</dbReference>
<evidence type="ECO:0000259" key="7">
    <source>
        <dbReference type="PROSITE" id="PS51198"/>
    </source>
</evidence>
<protein>
    <submittedName>
        <fullName evidence="8">UvrD-helicase domain-containing protein</fullName>
    </submittedName>
</protein>
<evidence type="ECO:0000256" key="2">
    <source>
        <dbReference type="ARBA" id="ARBA00022801"/>
    </source>
</evidence>
<organism evidence="8 9">
    <name type="scientific">Pseudomonas coleopterorum</name>
    <dbReference type="NCBI Taxonomy" id="1605838"/>
    <lineage>
        <taxon>Bacteria</taxon>
        <taxon>Pseudomonadati</taxon>
        <taxon>Pseudomonadota</taxon>
        <taxon>Gammaproteobacteria</taxon>
        <taxon>Pseudomonadales</taxon>
        <taxon>Pseudomonadaceae</taxon>
        <taxon>Pseudomonas</taxon>
    </lineage>
</organism>
<evidence type="ECO:0000313" key="9">
    <source>
        <dbReference type="Proteomes" id="UP001258207"/>
    </source>
</evidence>
<dbReference type="Gene3D" id="3.40.50.300">
    <property type="entry name" value="P-loop containing nucleotide triphosphate hydrolases"/>
    <property type="match status" value="3"/>
</dbReference>
<reference evidence="8" key="1">
    <citation type="submission" date="2023-09" db="EMBL/GenBank/DDBJ databases">
        <title>First report of Pseudomonas coleopterorum DJ13 causing leaf spot on Rhododendron pulchrum Sweet in China.</title>
        <authorList>
            <person name="Zhang Y."/>
        </authorList>
    </citation>
    <scope>NUCLEOTIDE SEQUENCE</scope>
    <source>
        <strain evidence="8">DJ13</strain>
    </source>
</reference>
<dbReference type="GO" id="GO:0003677">
    <property type="term" value="F:DNA binding"/>
    <property type="evidence" value="ECO:0007669"/>
    <property type="project" value="InterPro"/>
</dbReference>
<accession>A0AAJ6LVZ9</accession>
<dbReference type="Pfam" id="PF00580">
    <property type="entry name" value="UvrD-helicase"/>
    <property type="match status" value="2"/>
</dbReference>
<gene>
    <name evidence="8" type="ORF">RI108_11300</name>
</gene>
<feature type="binding site" evidence="5">
    <location>
        <begin position="123"/>
        <end position="130"/>
    </location>
    <ligand>
        <name>ATP</name>
        <dbReference type="ChEBI" id="CHEBI:30616"/>
    </ligand>
</feature>
<feature type="domain" description="UvrD-like helicase ATP-binding" evidence="7">
    <location>
        <begin position="102"/>
        <end position="595"/>
    </location>
</feature>
<keyword evidence="3 5" id="KW-0347">Helicase</keyword>
<evidence type="ECO:0000256" key="3">
    <source>
        <dbReference type="ARBA" id="ARBA00022806"/>
    </source>
</evidence>
<dbReference type="InterPro" id="IPR027417">
    <property type="entry name" value="P-loop_NTPase"/>
</dbReference>
<dbReference type="GO" id="GO:0016787">
    <property type="term" value="F:hydrolase activity"/>
    <property type="evidence" value="ECO:0007669"/>
    <property type="project" value="UniProtKB-UniRule"/>
</dbReference>
<dbReference type="InterPro" id="IPR000212">
    <property type="entry name" value="DNA_helicase_UvrD/REP"/>
</dbReference>
<evidence type="ECO:0000256" key="5">
    <source>
        <dbReference type="PROSITE-ProRule" id="PRU00560"/>
    </source>
</evidence>
<dbReference type="RefSeq" id="WP_310790968.1">
    <property type="nucleotide sequence ID" value="NZ_CP134081.1"/>
</dbReference>
<dbReference type="PROSITE" id="PS51198">
    <property type="entry name" value="UVRD_HELICASE_ATP_BIND"/>
    <property type="match status" value="1"/>
</dbReference>
<dbReference type="InterPro" id="IPR014016">
    <property type="entry name" value="UvrD-like_ATP-bd"/>
</dbReference>
<dbReference type="GO" id="GO:0005524">
    <property type="term" value="F:ATP binding"/>
    <property type="evidence" value="ECO:0007669"/>
    <property type="project" value="UniProtKB-UniRule"/>
</dbReference>
<dbReference type="Proteomes" id="UP001258207">
    <property type="component" value="Chromosome"/>
</dbReference>